<keyword evidence="2" id="KW-1185">Reference proteome</keyword>
<accession>A0AAD1WQP2</accession>
<proteinExistence type="predicted"/>
<dbReference type="EMBL" id="OW240922">
    <property type="protein sequence ID" value="CAH2322108.1"/>
    <property type="molecule type" value="Genomic_DNA"/>
</dbReference>
<gene>
    <name evidence="1" type="ORF">PECUL_23A042343</name>
</gene>
<evidence type="ECO:0000313" key="2">
    <source>
        <dbReference type="Proteomes" id="UP001295444"/>
    </source>
</evidence>
<protein>
    <submittedName>
        <fullName evidence="1">Uncharacterized protein</fullName>
    </submittedName>
</protein>
<sequence>VTRQCGLAGRYPISRNASKSTTNSVIEQSRIFRSLKTYPVRCLIREYIYYA</sequence>
<name>A0AAD1WQP2_PELCU</name>
<organism evidence="1 2">
    <name type="scientific">Pelobates cultripes</name>
    <name type="common">Western spadefoot toad</name>
    <dbReference type="NCBI Taxonomy" id="61616"/>
    <lineage>
        <taxon>Eukaryota</taxon>
        <taxon>Metazoa</taxon>
        <taxon>Chordata</taxon>
        <taxon>Craniata</taxon>
        <taxon>Vertebrata</taxon>
        <taxon>Euteleostomi</taxon>
        <taxon>Amphibia</taxon>
        <taxon>Batrachia</taxon>
        <taxon>Anura</taxon>
        <taxon>Pelobatoidea</taxon>
        <taxon>Pelobatidae</taxon>
        <taxon>Pelobates</taxon>
    </lineage>
</organism>
<dbReference type="AlphaFoldDB" id="A0AAD1WQP2"/>
<reference evidence="1" key="1">
    <citation type="submission" date="2022-03" db="EMBL/GenBank/DDBJ databases">
        <authorList>
            <person name="Alioto T."/>
            <person name="Alioto T."/>
            <person name="Gomez Garrido J."/>
        </authorList>
    </citation>
    <scope>NUCLEOTIDE SEQUENCE</scope>
</reference>
<dbReference type="Proteomes" id="UP001295444">
    <property type="component" value="Chromosome 11"/>
</dbReference>
<feature type="non-terminal residue" evidence="1">
    <location>
        <position position="1"/>
    </location>
</feature>
<feature type="non-terminal residue" evidence="1">
    <location>
        <position position="51"/>
    </location>
</feature>
<evidence type="ECO:0000313" key="1">
    <source>
        <dbReference type="EMBL" id="CAH2322108.1"/>
    </source>
</evidence>